<keyword evidence="2" id="KW-1185">Reference proteome</keyword>
<evidence type="ECO:0000313" key="2">
    <source>
        <dbReference type="Proteomes" id="UP000031549"/>
    </source>
</evidence>
<dbReference type="EMBL" id="JTCM02000130">
    <property type="protein sequence ID" value="NEU76752.1"/>
    <property type="molecule type" value="Genomic_DNA"/>
</dbReference>
<gene>
    <name evidence="1" type="ORF">PI95_030650</name>
</gene>
<dbReference type="GO" id="GO:0008168">
    <property type="term" value="F:methyltransferase activity"/>
    <property type="evidence" value="ECO:0007669"/>
    <property type="project" value="UniProtKB-KW"/>
</dbReference>
<dbReference type="Proteomes" id="UP000031549">
    <property type="component" value="Unassembled WGS sequence"/>
</dbReference>
<proteinExistence type="predicted"/>
<accession>A0A846HHE0</accession>
<dbReference type="Pfam" id="PF13489">
    <property type="entry name" value="Methyltransf_23"/>
    <property type="match status" value="1"/>
</dbReference>
<dbReference type="PANTHER" id="PTHR43861">
    <property type="entry name" value="TRANS-ACONITATE 2-METHYLTRANSFERASE-RELATED"/>
    <property type="match status" value="1"/>
</dbReference>
<evidence type="ECO:0000313" key="1">
    <source>
        <dbReference type="EMBL" id="NEU76752.1"/>
    </source>
</evidence>
<organism evidence="1 2">
    <name type="scientific">Hassallia byssoidea VB512170</name>
    <dbReference type="NCBI Taxonomy" id="1304833"/>
    <lineage>
        <taxon>Bacteria</taxon>
        <taxon>Bacillati</taxon>
        <taxon>Cyanobacteriota</taxon>
        <taxon>Cyanophyceae</taxon>
        <taxon>Nostocales</taxon>
        <taxon>Tolypothrichaceae</taxon>
        <taxon>Hassallia</taxon>
    </lineage>
</organism>
<dbReference type="AlphaFoldDB" id="A0A846HHE0"/>
<dbReference type="InterPro" id="IPR029063">
    <property type="entry name" value="SAM-dependent_MTases_sf"/>
</dbReference>
<dbReference type="CDD" id="cd02440">
    <property type="entry name" value="AdoMet_MTases"/>
    <property type="match status" value="1"/>
</dbReference>
<keyword evidence="1" id="KW-0489">Methyltransferase</keyword>
<dbReference type="RefSeq" id="WP_039752894.1">
    <property type="nucleotide sequence ID" value="NZ_JTCM02000130.1"/>
</dbReference>
<sequence length="306" mass="35293">MQIKSPITNSSNVIFEDNLISQTIIDAYMKDYGVNVSKYFEGLEFVKIYKCLDTGYRFYFPLELSGDSKLYEKLQKRAGYYRLKPEHQAAKNFIKANTSVLEIGCGSGLFLEELQNLGMSCQGLEFNDDAVSAGLDKGLKILKEDICKYANDNQEKYDVVCSFQVLEHIYYVHDFINASLAVLKKGGKFIVGVPNNNPFLYKYDKYHTLNLPPHHLGLWNKNSLELLQKFFPIKLEKLIIEQLHEQEYDHYFKIQSQHLKSQSKLIGVIIEAVFINLRPARLRRKLQKLVNLSAQGRNVLAVYTKL</sequence>
<dbReference type="Gene3D" id="3.40.50.150">
    <property type="entry name" value="Vaccinia Virus protein VP39"/>
    <property type="match status" value="1"/>
</dbReference>
<dbReference type="PANTHER" id="PTHR43861:SF6">
    <property type="entry name" value="METHYLTRANSFERASE TYPE 11"/>
    <property type="match status" value="1"/>
</dbReference>
<keyword evidence="1" id="KW-0808">Transferase</keyword>
<name>A0A846HHE0_9CYAN</name>
<comment type="caution">
    <text evidence="1">The sequence shown here is derived from an EMBL/GenBank/DDBJ whole genome shotgun (WGS) entry which is preliminary data.</text>
</comment>
<dbReference type="SUPFAM" id="SSF53335">
    <property type="entry name" value="S-adenosyl-L-methionine-dependent methyltransferases"/>
    <property type="match status" value="1"/>
</dbReference>
<protein>
    <submittedName>
        <fullName evidence="1">Methyltransferase domain-containing protein</fullName>
    </submittedName>
</protein>
<reference evidence="1 2" key="1">
    <citation type="journal article" date="2015" name="Genome Announc.">
        <title>Draft Genome Sequence of Cyanobacterium Hassallia byssoidea Strain VB512170, Isolated from Monuments in India.</title>
        <authorList>
            <person name="Singh D."/>
            <person name="Chandrababunaidu M.M."/>
            <person name="Panda A."/>
            <person name="Sen D."/>
            <person name="Bhattacharyya S."/>
            <person name="Adhikary S.P."/>
            <person name="Tripathy S."/>
        </authorList>
    </citation>
    <scope>NUCLEOTIDE SEQUENCE [LARGE SCALE GENOMIC DNA]</scope>
    <source>
        <strain evidence="1 2">VB512170</strain>
    </source>
</reference>
<dbReference type="GO" id="GO:0032259">
    <property type="term" value="P:methylation"/>
    <property type="evidence" value="ECO:0007669"/>
    <property type="project" value="UniProtKB-KW"/>
</dbReference>